<dbReference type="EMBL" id="JAQFWP010000012">
    <property type="protein sequence ID" value="MDA2804668.1"/>
    <property type="molecule type" value="Genomic_DNA"/>
</dbReference>
<name>A0ABT4TIZ5_9ACTN</name>
<reference evidence="1" key="1">
    <citation type="submission" date="2023-01" db="EMBL/GenBank/DDBJ databases">
        <title>Draft genome sequence of Nocardiopsis sp. LSu2-4 isolated from halophytes.</title>
        <authorList>
            <person name="Duangmal K."/>
            <person name="Chantavorakit T."/>
        </authorList>
    </citation>
    <scope>NUCLEOTIDE SEQUENCE</scope>
    <source>
        <strain evidence="1">LSu2-4</strain>
    </source>
</reference>
<dbReference type="RefSeq" id="WP_270677226.1">
    <property type="nucleotide sequence ID" value="NZ_JAQFWP010000012.1"/>
</dbReference>
<dbReference type="InterPro" id="IPR022291">
    <property type="entry name" value="Bacteriocin_synth_cyclodeHase"/>
</dbReference>
<accession>A0ABT4TIZ5</accession>
<dbReference type="Proteomes" id="UP001165685">
    <property type="component" value="Unassembled WGS sequence"/>
</dbReference>
<organism evidence="1 2">
    <name type="scientific">Nocardiopsis suaedae</name>
    <dbReference type="NCBI Taxonomy" id="3018444"/>
    <lineage>
        <taxon>Bacteria</taxon>
        <taxon>Bacillati</taxon>
        <taxon>Actinomycetota</taxon>
        <taxon>Actinomycetes</taxon>
        <taxon>Streptosporangiales</taxon>
        <taxon>Nocardiopsidaceae</taxon>
        <taxon>Nocardiopsis</taxon>
    </lineage>
</organism>
<evidence type="ECO:0000313" key="1">
    <source>
        <dbReference type="EMBL" id="MDA2804668.1"/>
    </source>
</evidence>
<evidence type="ECO:0000313" key="2">
    <source>
        <dbReference type="Proteomes" id="UP001165685"/>
    </source>
</evidence>
<comment type="caution">
    <text evidence="1">The sequence shown here is derived from an EMBL/GenBank/DDBJ whole genome shotgun (WGS) entry which is preliminary data.</text>
</comment>
<gene>
    <name evidence="1" type="ORF">O4U47_09105</name>
</gene>
<keyword evidence="2" id="KW-1185">Reference proteome</keyword>
<sequence>MDCLYMIRGRFAEQYADAHRIPPGRRTAVHGPPREEDLPEAEALVVIVAGHDPELREAVDRIGFARGVPSVGVELLPRRIVCGPVVVPGETACYACHLRRIEQHTEQRAEGAGADEAAAAAYGLEEGFAPAHLFLARGLLAQAFAEMRGAPQDDGPGGTVRSFDLVTGGLSSARTVAVHGCTRCGARFREERSPVPALP</sequence>
<dbReference type="NCBIfam" id="TIGR03882">
    <property type="entry name" value="cyclo_dehyd_2"/>
    <property type="match status" value="1"/>
</dbReference>
<dbReference type="Gene3D" id="3.40.50.720">
    <property type="entry name" value="NAD(P)-binding Rossmann-like Domain"/>
    <property type="match status" value="1"/>
</dbReference>
<protein>
    <submittedName>
        <fullName evidence="1">TOMM leader peptide-binding protein</fullName>
    </submittedName>
</protein>
<proteinExistence type="predicted"/>